<keyword evidence="5 6" id="KW-0143">Chaperone</keyword>
<dbReference type="InterPro" id="IPR008962">
    <property type="entry name" value="PapD-like_sf"/>
</dbReference>
<feature type="domain" description="Pili assembly chaperone N-terminal" evidence="8">
    <location>
        <begin position="21"/>
        <end position="140"/>
    </location>
</feature>
<dbReference type="EMBL" id="CP142124">
    <property type="protein sequence ID" value="WRW31688.1"/>
    <property type="molecule type" value="Genomic_DNA"/>
</dbReference>
<comment type="subcellular location">
    <subcellularLocation>
        <location evidence="1 6">Periplasm</location>
    </subcellularLocation>
</comment>
<evidence type="ECO:0000256" key="3">
    <source>
        <dbReference type="ARBA" id="ARBA00022729"/>
    </source>
</evidence>
<dbReference type="InterPro" id="IPR018046">
    <property type="entry name" value="Pili_assmbl_chaperone_CS"/>
</dbReference>
<dbReference type="PANTHER" id="PTHR30251:SF0">
    <property type="entry name" value="FIMBRIAL CHAPERONE PROTEIN ELFD-RELATED"/>
    <property type="match status" value="1"/>
</dbReference>
<dbReference type="Gene3D" id="2.60.40.10">
    <property type="entry name" value="Immunoglobulins"/>
    <property type="match status" value="2"/>
</dbReference>
<feature type="signal peptide" evidence="7">
    <location>
        <begin position="1"/>
        <end position="20"/>
    </location>
</feature>
<evidence type="ECO:0000259" key="9">
    <source>
        <dbReference type="Pfam" id="PF02753"/>
    </source>
</evidence>
<dbReference type="RefSeq" id="WP_326469290.1">
    <property type="nucleotide sequence ID" value="NZ_CP142124.1"/>
</dbReference>
<dbReference type="InterPro" id="IPR016147">
    <property type="entry name" value="Pili_assmbl_chaperone_N"/>
</dbReference>
<dbReference type="InterPro" id="IPR013783">
    <property type="entry name" value="Ig-like_fold"/>
</dbReference>
<dbReference type="InterPro" id="IPR016148">
    <property type="entry name" value="Pili_assmbl_chaperone_C"/>
</dbReference>
<evidence type="ECO:0000256" key="4">
    <source>
        <dbReference type="ARBA" id="ARBA00022764"/>
    </source>
</evidence>
<proteinExistence type="inferred from homology"/>
<keyword evidence="11" id="KW-1185">Reference proteome</keyword>
<keyword evidence="3 7" id="KW-0732">Signal</keyword>
<evidence type="ECO:0000256" key="6">
    <source>
        <dbReference type="RuleBase" id="RU003918"/>
    </source>
</evidence>
<dbReference type="Pfam" id="PF00345">
    <property type="entry name" value="PapD_N"/>
    <property type="match status" value="1"/>
</dbReference>
<evidence type="ECO:0000256" key="2">
    <source>
        <dbReference type="ARBA" id="ARBA00007399"/>
    </source>
</evidence>
<dbReference type="InterPro" id="IPR001829">
    <property type="entry name" value="Pili_assmbl_chaperone_bac"/>
</dbReference>
<feature type="chain" id="PRO_5047550117" evidence="7">
    <location>
        <begin position="21"/>
        <end position="226"/>
    </location>
</feature>
<dbReference type="Proteomes" id="UP001330482">
    <property type="component" value="Chromosome"/>
</dbReference>
<evidence type="ECO:0000256" key="7">
    <source>
        <dbReference type="SAM" id="SignalP"/>
    </source>
</evidence>
<dbReference type="PANTHER" id="PTHR30251">
    <property type="entry name" value="PILUS ASSEMBLY CHAPERONE"/>
    <property type="match status" value="1"/>
</dbReference>
<dbReference type="Pfam" id="PF02753">
    <property type="entry name" value="PapD_C"/>
    <property type="match status" value="1"/>
</dbReference>
<reference evidence="10 11" key="1">
    <citation type="submission" date="2024-01" db="EMBL/GenBank/DDBJ databases">
        <title>AV1 has a protective and therapeutic effect against plant viruses.</title>
        <authorList>
            <person name="Wang F."/>
        </authorList>
    </citation>
    <scope>NUCLEOTIDE SEQUENCE [LARGE SCALE GENOMIC DNA]</scope>
    <source>
        <strain evidence="10 11">AV1</strain>
    </source>
</reference>
<protein>
    <submittedName>
        <fullName evidence="10">Molecular chaperone</fullName>
    </submittedName>
</protein>
<evidence type="ECO:0000313" key="11">
    <source>
        <dbReference type="Proteomes" id="UP001330482"/>
    </source>
</evidence>
<accession>A0ABZ1DGN7</accession>
<evidence type="ECO:0000256" key="5">
    <source>
        <dbReference type="ARBA" id="ARBA00023186"/>
    </source>
</evidence>
<dbReference type="PROSITE" id="PS00635">
    <property type="entry name" value="PILI_CHAPERONE"/>
    <property type="match status" value="1"/>
</dbReference>
<dbReference type="PRINTS" id="PR00969">
    <property type="entry name" value="CHAPERONPILI"/>
</dbReference>
<dbReference type="InterPro" id="IPR050643">
    <property type="entry name" value="Periplasmic_pilus_chap"/>
</dbReference>
<feature type="domain" description="Pili assembly chaperone C-terminal" evidence="9">
    <location>
        <begin position="163"/>
        <end position="219"/>
    </location>
</feature>
<evidence type="ECO:0000259" key="8">
    <source>
        <dbReference type="Pfam" id="PF00345"/>
    </source>
</evidence>
<dbReference type="SUPFAM" id="SSF49354">
    <property type="entry name" value="PapD-like"/>
    <property type="match status" value="1"/>
</dbReference>
<evidence type="ECO:0000256" key="1">
    <source>
        <dbReference type="ARBA" id="ARBA00004418"/>
    </source>
</evidence>
<keyword evidence="4" id="KW-0574">Periplasm</keyword>
<comment type="similarity">
    <text evidence="2 6">Belongs to the periplasmic pilus chaperone family.</text>
</comment>
<dbReference type="InterPro" id="IPR036316">
    <property type="entry name" value="Pili_assmbl_chap_C_dom_sf"/>
</dbReference>
<gene>
    <name evidence="10" type="ORF">VPX56_00690</name>
</gene>
<organism evidence="10 11">
    <name type="scientific">Enterobacter wuhouensis</name>
    <dbReference type="NCBI Taxonomy" id="2529381"/>
    <lineage>
        <taxon>Bacteria</taxon>
        <taxon>Pseudomonadati</taxon>
        <taxon>Pseudomonadota</taxon>
        <taxon>Gammaproteobacteria</taxon>
        <taxon>Enterobacterales</taxon>
        <taxon>Enterobacteriaceae</taxon>
        <taxon>Enterobacter</taxon>
    </lineage>
</organism>
<sequence>MKKHLLSVLLVSIVALPAHAGFSLGQTRVVYNESERQSTLRVINSGDGDYYLVQSWINENENDNSPRSSAFIITPPVFKLMPDSENTLLIRTLSDKFPEDRESLSFINVKAIPAVNDAVKNKITFATKSVIKLIYRPKSLNFQDAADAWKKMVITPQAGVVTLNNPTPYFINIGMLSVNGHAEKISYIAPFSVEKITLKANERPVSVEYNVISDFGGASALHKLKF</sequence>
<name>A0ABZ1DGN7_9ENTR</name>
<dbReference type="SUPFAM" id="SSF49584">
    <property type="entry name" value="Periplasmic chaperone C-domain"/>
    <property type="match status" value="1"/>
</dbReference>
<evidence type="ECO:0000313" key="10">
    <source>
        <dbReference type="EMBL" id="WRW31688.1"/>
    </source>
</evidence>